<dbReference type="GO" id="GO:0004252">
    <property type="term" value="F:serine-type endopeptidase activity"/>
    <property type="evidence" value="ECO:0007669"/>
    <property type="project" value="InterPro"/>
</dbReference>
<feature type="transmembrane region" description="Helical" evidence="9">
    <location>
        <begin position="203"/>
        <end position="222"/>
    </location>
</feature>
<evidence type="ECO:0000256" key="7">
    <source>
        <dbReference type="ARBA" id="ARBA00023136"/>
    </source>
</evidence>
<organism evidence="11 12">
    <name type="scientific">Fragilariopsis cylindrus CCMP1102</name>
    <dbReference type="NCBI Taxonomy" id="635003"/>
    <lineage>
        <taxon>Eukaryota</taxon>
        <taxon>Sar</taxon>
        <taxon>Stramenopiles</taxon>
        <taxon>Ochrophyta</taxon>
        <taxon>Bacillariophyta</taxon>
        <taxon>Bacillariophyceae</taxon>
        <taxon>Bacillariophycidae</taxon>
        <taxon>Bacillariales</taxon>
        <taxon>Bacillariaceae</taxon>
        <taxon>Fragilariopsis</taxon>
    </lineage>
</organism>
<evidence type="ECO:0000256" key="3">
    <source>
        <dbReference type="ARBA" id="ARBA00022670"/>
    </source>
</evidence>
<dbReference type="KEGG" id="fcy:FRACYDRAFT_246146"/>
<keyword evidence="4 9" id="KW-0812">Transmembrane</keyword>
<evidence type="ECO:0000259" key="10">
    <source>
        <dbReference type="Pfam" id="PF01694"/>
    </source>
</evidence>
<evidence type="ECO:0000256" key="2">
    <source>
        <dbReference type="ARBA" id="ARBA00009045"/>
    </source>
</evidence>
<feature type="transmembrane region" description="Helical" evidence="9">
    <location>
        <begin position="596"/>
        <end position="617"/>
    </location>
</feature>
<feature type="compositionally biased region" description="Low complexity" evidence="8">
    <location>
        <begin position="762"/>
        <end position="778"/>
    </location>
</feature>
<feature type="domain" description="Peptidase S54 rhomboid" evidence="10">
    <location>
        <begin position="256"/>
        <end position="442"/>
    </location>
</feature>
<dbReference type="Pfam" id="PF01694">
    <property type="entry name" value="Rhomboid"/>
    <property type="match status" value="1"/>
</dbReference>
<evidence type="ECO:0000256" key="6">
    <source>
        <dbReference type="ARBA" id="ARBA00022989"/>
    </source>
</evidence>
<dbReference type="GO" id="GO:0006508">
    <property type="term" value="P:proteolysis"/>
    <property type="evidence" value="ECO:0007669"/>
    <property type="project" value="UniProtKB-KW"/>
</dbReference>
<evidence type="ECO:0000256" key="8">
    <source>
        <dbReference type="SAM" id="MobiDB-lite"/>
    </source>
</evidence>
<feature type="transmembrane region" description="Helical" evidence="9">
    <location>
        <begin position="35"/>
        <end position="54"/>
    </location>
</feature>
<evidence type="ECO:0000313" key="11">
    <source>
        <dbReference type="EMBL" id="OEU11044.1"/>
    </source>
</evidence>
<protein>
    <recommendedName>
        <fullName evidence="10">Peptidase S54 rhomboid domain-containing protein</fullName>
    </recommendedName>
</protein>
<sequence length="812" mass="90447">MIVNGNIINNGLQLSRRRRIDHQSLSSNSKGFREWSILVGLILILPMSVTYFHLNQLLHFERCAINIYDNYNSTTSTTSTTSSSLDGIYCKGPYQHQQQQQQEYYFIPTRKDFGMNSAPPSIVKLVTTIMDGAQQHAAEKLSSPSTAAETTTLPILLYHYDYSLAAATVAVEPEATIISSTSTATGFRKNPNKSSTTATRTKLLPITTYFWLLLNIGLYILYWNNRISPSKVALNEKIIATIGTTRTTTRTTFGDFSRGITGNLAHFDIWHIGMNMMTLLQVGEILETSLGAIPLFLWTCSFLGYTTICVIILHYIKEEITQRLLVVRGGTNNSTTTTTTTTTRPRIKSITTKFPNMVGFSGILFCWSTYMTLSLDKNQQICPIPMLTQVCFQTYELTTNGFKFNWGPIVQLVLLQFLLKNVSFIGHLSGIIIGFLWYWNILPSLELSQPSILFPLIWVFGKYFLLYSSTRNDEMTNMNYRNDDYDYDTERGRGHVLVGQGQVQGISSSSSSNSSGYVLGSSKNNNDNNDHNGNHHHQQQQQQGRISSSSSSFLTLPFIRNCFVLHLILNTWVYTQDQKEDEIVPLLLPLRRVLELYYNNSFIISELLMIILLSLLVRAMTFTQSLVPNVSNNGNNNNNNNNPFKSIGMLGRGYIALCTVTFITDSMTLGGWFATRDCNNEIQDGRRNHHSSSISDSNIVVGISDIVDDGDDGDDDDRIWFHIFGSFLINPCRTFGKILTENRSLSSSSTAAAVDGLAMTTTATTASSSTSRGGTRSSNSISERRARILSSRGGGGGGNKSASTVTKVVEDV</sequence>
<evidence type="ECO:0000256" key="1">
    <source>
        <dbReference type="ARBA" id="ARBA00004141"/>
    </source>
</evidence>
<dbReference type="EMBL" id="KV784369">
    <property type="protein sequence ID" value="OEU11044.1"/>
    <property type="molecule type" value="Genomic_DNA"/>
</dbReference>
<gene>
    <name evidence="11" type="ORF">FRACYDRAFT_246146</name>
</gene>
<name>A0A1E7EYY6_9STRA</name>
<feature type="transmembrane region" description="Helical" evidence="9">
    <location>
        <begin position="654"/>
        <end position="674"/>
    </location>
</feature>
<evidence type="ECO:0000256" key="9">
    <source>
        <dbReference type="SAM" id="Phobius"/>
    </source>
</evidence>
<keyword evidence="3" id="KW-0645">Protease</keyword>
<comment type="similarity">
    <text evidence="2">Belongs to the peptidase S54 family.</text>
</comment>
<dbReference type="Gene3D" id="1.20.1540.10">
    <property type="entry name" value="Rhomboid-like"/>
    <property type="match status" value="1"/>
</dbReference>
<feature type="region of interest" description="Disordered" evidence="8">
    <location>
        <begin position="762"/>
        <end position="812"/>
    </location>
</feature>
<feature type="transmembrane region" description="Helical" evidence="9">
    <location>
        <begin position="295"/>
        <end position="316"/>
    </location>
</feature>
<comment type="subcellular location">
    <subcellularLocation>
        <location evidence="1">Membrane</location>
        <topology evidence="1">Multi-pass membrane protein</topology>
    </subcellularLocation>
</comment>
<evidence type="ECO:0000256" key="4">
    <source>
        <dbReference type="ARBA" id="ARBA00022692"/>
    </source>
</evidence>
<keyword evidence="5" id="KW-0378">Hydrolase</keyword>
<evidence type="ECO:0000313" key="12">
    <source>
        <dbReference type="Proteomes" id="UP000095751"/>
    </source>
</evidence>
<evidence type="ECO:0000256" key="5">
    <source>
        <dbReference type="ARBA" id="ARBA00022801"/>
    </source>
</evidence>
<accession>A0A1E7EYY6</accession>
<dbReference type="Proteomes" id="UP000095751">
    <property type="component" value="Unassembled WGS sequence"/>
</dbReference>
<dbReference type="SUPFAM" id="SSF144091">
    <property type="entry name" value="Rhomboid-like"/>
    <property type="match status" value="1"/>
</dbReference>
<dbReference type="PANTHER" id="PTHR43066:SF1">
    <property type="entry name" value="RHOMBOID PROTEIN 2"/>
    <property type="match status" value="1"/>
</dbReference>
<dbReference type="PANTHER" id="PTHR43066">
    <property type="entry name" value="RHOMBOID-RELATED PROTEIN"/>
    <property type="match status" value="1"/>
</dbReference>
<dbReference type="InterPro" id="IPR035952">
    <property type="entry name" value="Rhomboid-like_sf"/>
</dbReference>
<keyword evidence="6 9" id="KW-1133">Transmembrane helix</keyword>
<feature type="transmembrane region" description="Helical" evidence="9">
    <location>
        <begin position="417"/>
        <end position="439"/>
    </location>
</feature>
<feature type="region of interest" description="Disordered" evidence="8">
    <location>
        <begin position="503"/>
        <end position="544"/>
    </location>
</feature>
<dbReference type="InterPro" id="IPR022764">
    <property type="entry name" value="Peptidase_S54_rhomboid_dom"/>
</dbReference>
<feature type="compositionally biased region" description="Low complexity" evidence="8">
    <location>
        <begin position="503"/>
        <end position="527"/>
    </location>
</feature>
<dbReference type="InParanoid" id="A0A1E7EYY6"/>
<reference evidence="11 12" key="1">
    <citation type="submission" date="2016-09" db="EMBL/GenBank/DDBJ databases">
        <title>Extensive genetic diversity and differential bi-allelic expression allows diatom success in the polar Southern Ocean.</title>
        <authorList>
            <consortium name="DOE Joint Genome Institute"/>
            <person name="Mock T."/>
            <person name="Otillar R.P."/>
            <person name="Strauss J."/>
            <person name="Dupont C."/>
            <person name="Frickenhaus S."/>
            <person name="Maumus F."/>
            <person name="Mcmullan M."/>
            <person name="Sanges R."/>
            <person name="Schmutz J."/>
            <person name="Toseland A."/>
            <person name="Valas R."/>
            <person name="Veluchamy A."/>
            <person name="Ward B.J."/>
            <person name="Allen A."/>
            <person name="Barry K."/>
            <person name="Falciatore A."/>
            <person name="Ferrante M."/>
            <person name="Fortunato A.E."/>
            <person name="Gloeckner G."/>
            <person name="Gruber A."/>
            <person name="Hipkin R."/>
            <person name="Janech M."/>
            <person name="Kroth P."/>
            <person name="Leese F."/>
            <person name="Lindquist E."/>
            <person name="Lyon B.R."/>
            <person name="Martin J."/>
            <person name="Mayer C."/>
            <person name="Parker M."/>
            <person name="Quesneville H."/>
            <person name="Raymond J."/>
            <person name="Uhlig C."/>
            <person name="Valentin K.U."/>
            <person name="Worden A.Z."/>
            <person name="Armbrust E.V."/>
            <person name="Bowler C."/>
            <person name="Green B."/>
            <person name="Moulton V."/>
            <person name="Van Oosterhout C."/>
            <person name="Grigoriev I."/>
        </authorList>
    </citation>
    <scope>NUCLEOTIDE SEQUENCE [LARGE SCALE GENOMIC DNA]</scope>
    <source>
        <strain evidence="11 12">CCMP1102</strain>
    </source>
</reference>
<keyword evidence="7 9" id="KW-0472">Membrane</keyword>
<keyword evidence="12" id="KW-1185">Reference proteome</keyword>
<dbReference type="AlphaFoldDB" id="A0A1E7EYY6"/>
<feature type="transmembrane region" description="Helical" evidence="9">
    <location>
        <begin position="451"/>
        <end position="468"/>
    </location>
</feature>
<dbReference type="OrthoDB" id="10257275at2759"/>
<dbReference type="GO" id="GO:0016020">
    <property type="term" value="C:membrane"/>
    <property type="evidence" value="ECO:0007669"/>
    <property type="project" value="UniProtKB-SubCell"/>
</dbReference>
<proteinExistence type="inferred from homology"/>